<evidence type="ECO:0000256" key="6">
    <source>
        <dbReference type="SAM" id="MobiDB-lite"/>
    </source>
</evidence>
<accession>A0A6P2BVZ4</accession>
<feature type="transmembrane region" description="Helical" evidence="7">
    <location>
        <begin position="171"/>
        <end position="190"/>
    </location>
</feature>
<reference evidence="8 9" key="1">
    <citation type="submission" date="2018-11" db="EMBL/GenBank/DDBJ databases">
        <title>Trebonia kvetii gen.nov., sp.nov., a novel acidophilic actinobacterium, and proposal of the new actinobacterial family Treboniaceae fam. nov.</title>
        <authorList>
            <person name="Rapoport D."/>
            <person name="Sagova-Mareckova M."/>
            <person name="Sedlacek I."/>
            <person name="Provaznik J."/>
            <person name="Kralova S."/>
            <person name="Pavlinic D."/>
            <person name="Benes V."/>
            <person name="Kopecky J."/>
        </authorList>
    </citation>
    <scope>NUCLEOTIDE SEQUENCE [LARGE SCALE GENOMIC DNA]</scope>
    <source>
        <strain evidence="8 9">15Tr583</strain>
    </source>
</reference>
<gene>
    <name evidence="8" type="ORF">EAS64_21755</name>
</gene>
<evidence type="ECO:0000256" key="4">
    <source>
        <dbReference type="ARBA" id="ARBA00022989"/>
    </source>
</evidence>
<organism evidence="8 9">
    <name type="scientific">Trebonia kvetii</name>
    <dbReference type="NCBI Taxonomy" id="2480626"/>
    <lineage>
        <taxon>Bacteria</taxon>
        <taxon>Bacillati</taxon>
        <taxon>Actinomycetota</taxon>
        <taxon>Actinomycetes</taxon>
        <taxon>Streptosporangiales</taxon>
        <taxon>Treboniaceae</taxon>
        <taxon>Trebonia</taxon>
    </lineage>
</organism>
<dbReference type="Proteomes" id="UP000460272">
    <property type="component" value="Unassembled WGS sequence"/>
</dbReference>
<evidence type="ECO:0000256" key="1">
    <source>
        <dbReference type="ARBA" id="ARBA00004651"/>
    </source>
</evidence>
<evidence type="ECO:0000256" key="7">
    <source>
        <dbReference type="SAM" id="Phobius"/>
    </source>
</evidence>
<feature type="region of interest" description="Disordered" evidence="6">
    <location>
        <begin position="285"/>
        <end position="329"/>
    </location>
</feature>
<sequence>MAPLAAAYTGPPKLTLHTAFTEWRLDVPMLLLILAAAAWYLLSVRKVRRGGGQWGSGRGFAFVVLGLGFWTIATMGWPGVYEGVLFYARATQTVLLVLVVPLFLAMGKPLTLLTTAYPGPGHRMERMVRSRAARVVTFPAITAIALIAVPMSMYFTSWYTAVFNSGTIRELTYLALLVPGYAFFWTLLRVDPVPKEYPYGVGMWIAAAEVVGDAFFGIAIIANTSIIAEAHYRAVGYPWGPSLATSQVIGGGIIWILGDFVGLPFLAVQLIQMMRADKREAEQIDAELDARETAGQPADAITGTGAEPETAERPWWESDSRLTDRFKQA</sequence>
<keyword evidence="3 7" id="KW-0812">Transmembrane</keyword>
<dbReference type="InterPro" id="IPR019108">
    <property type="entry name" value="Caa3_assmbl_CtaG-rel"/>
</dbReference>
<dbReference type="AlphaFoldDB" id="A0A6P2BVZ4"/>
<keyword evidence="2" id="KW-1003">Cell membrane</keyword>
<feature type="transmembrane region" description="Helical" evidence="7">
    <location>
        <begin position="202"/>
        <end position="228"/>
    </location>
</feature>
<protein>
    <submittedName>
        <fullName evidence="8">Cytochrome c oxidase assembly protein</fullName>
    </submittedName>
</protein>
<dbReference type="OrthoDB" id="4528950at2"/>
<feature type="transmembrane region" description="Helical" evidence="7">
    <location>
        <begin position="59"/>
        <end position="80"/>
    </location>
</feature>
<feature type="transmembrane region" description="Helical" evidence="7">
    <location>
        <begin position="248"/>
        <end position="271"/>
    </location>
</feature>
<dbReference type="Pfam" id="PF09678">
    <property type="entry name" value="Caa3_CtaG"/>
    <property type="match status" value="1"/>
</dbReference>
<keyword evidence="9" id="KW-1185">Reference proteome</keyword>
<dbReference type="RefSeq" id="WP_145855496.1">
    <property type="nucleotide sequence ID" value="NZ_RPFW01000004.1"/>
</dbReference>
<keyword evidence="4 7" id="KW-1133">Transmembrane helix</keyword>
<dbReference type="GO" id="GO:0005886">
    <property type="term" value="C:plasma membrane"/>
    <property type="evidence" value="ECO:0007669"/>
    <property type="project" value="UniProtKB-SubCell"/>
</dbReference>
<evidence type="ECO:0000256" key="3">
    <source>
        <dbReference type="ARBA" id="ARBA00022692"/>
    </source>
</evidence>
<evidence type="ECO:0000256" key="5">
    <source>
        <dbReference type="ARBA" id="ARBA00023136"/>
    </source>
</evidence>
<evidence type="ECO:0000256" key="2">
    <source>
        <dbReference type="ARBA" id="ARBA00022475"/>
    </source>
</evidence>
<evidence type="ECO:0000313" key="9">
    <source>
        <dbReference type="Proteomes" id="UP000460272"/>
    </source>
</evidence>
<dbReference type="EMBL" id="RPFW01000004">
    <property type="protein sequence ID" value="TVZ03080.1"/>
    <property type="molecule type" value="Genomic_DNA"/>
</dbReference>
<comment type="caution">
    <text evidence="8">The sequence shown here is derived from an EMBL/GenBank/DDBJ whole genome shotgun (WGS) entry which is preliminary data.</text>
</comment>
<feature type="compositionally biased region" description="Basic and acidic residues" evidence="6">
    <location>
        <begin position="310"/>
        <end position="329"/>
    </location>
</feature>
<comment type="subcellular location">
    <subcellularLocation>
        <location evidence="1">Cell membrane</location>
        <topology evidence="1">Multi-pass membrane protein</topology>
    </subcellularLocation>
</comment>
<evidence type="ECO:0000313" key="8">
    <source>
        <dbReference type="EMBL" id="TVZ03080.1"/>
    </source>
</evidence>
<proteinExistence type="predicted"/>
<feature type="transmembrane region" description="Helical" evidence="7">
    <location>
        <begin position="86"/>
        <end position="105"/>
    </location>
</feature>
<feature type="transmembrane region" description="Helical" evidence="7">
    <location>
        <begin position="27"/>
        <end position="47"/>
    </location>
</feature>
<feature type="transmembrane region" description="Helical" evidence="7">
    <location>
        <begin position="132"/>
        <end position="151"/>
    </location>
</feature>
<keyword evidence="5 7" id="KW-0472">Membrane</keyword>
<name>A0A6P2BVZ4_9ACTN</name>